<proteinExistence type="inferred from homology"/>
<accession>A0A7Z2ZSD1</accession>
<dbReference type="EMBL" id="CP051685">
    <property type="protein sequence ID" value="QJE00085.1"/>
    <property type="molecule type" value="Genomic_DNA"/>
</dbReference>
<dbReference type="Proteomes" id="UP000502415">
    <property type="component" value="Chromosome"/>
</dbReference>
<feature type="region of interest" description="Disordered" evidence="5">
    <location>
        <begin position="448"/>
        <end position="484"/>
    </location>
</feature>
<dbReference type="InterPro" id="IPR030678">
    <property type="entry name" value="Peptide/Ni-bd"/>
</dbReference>
<evidence type="ECO:0000313" key="9">
    <source>
        <dbReference type="Proteomes" id="UP000502415"/>
    </source>
</evidence>
<organism evidence="8 9">
    <name type="scientific">Massilia forsythiae</name>
    <dbReference type="NCBI Taxonomy" id="2728020"/>
    <lineage>
        <taxon>Bacteria</taxon>
        <taxon>Pseudomonadati</taxon>
        <taxon>Pseudomonadota</taxon>
        <taxon>Betaproteobacteria</taxon>
        <taxon>Burkholderiales</taxon>
        <taxon>Oxalobacteraceae</taxon>
        <taxon>Telluria group</taxon>
        <taxon>Massilia</taxon>
    </lineage>
</organism>
<dbReference type="PIRSF" id="PIRSF002741">
    <property type="entry name" value="MppA"/>
    <property type="match status" value="1"/>
</dbReference>
<dbReference type="GO" id="GO:0015833">
    <property type="term" value="P:peptide transport"/>
    <property type="evidence" value="ECO:0007669"/>
    <property type="project" value="TreeGrafter"/>
</dbReference>
<dbReference type="PANTHER" id="PTHR30290:SF10">
    <property type="entry name" value="PERIPLASMIC OLIGOPEPTIDE-BINDING PROTEIN-RELATED"/>
    <property type="match status" value="1"/>
</dbReference>
<keyword evidence="9" id="KW-1185">Reference proteome</keyword>
<name>A0A7Z2ZSD1_9BURK</name>
<keyword evidence="3" id="KW-0813">Transport</keyword>
<dbReference type="InterPro" id="IPR039424">
    <property type="entry name" value="SBP_5"/>
</dbReference>
<evidence type="ECO:0000256" key="5">
    <source>
        <dbReference type="SAM" id="MobiDB-lite"/>
    </source>
</evidence>
<protein>
    <submittedName>
        <fullName evidence="8">Heme-binding protein</fullName>
    </submittedName>
</protein>
<sequence length="658" mass="72071">MPTFRTLAAAALLTLQSTSMLLPGSAPAAVPAPVTAAAPKVLHMFLSTSETGLDPAVASDIATLSLLENLFDPLLRYDYLARPVKLQGNTATGLPEVSPDGLTYTFHLRPGIRFTPDPAFKNSPRAQTREVTAQDYVYSITRLYDPALKSPWSFLFEGKLLGDGALKDKFNVDTAIPGLQALDRHTLRIRLAAPDNNFLFYLATPASAVVAREVIEAYPGQAGNHPVGTGPFMLGDWKRSDRIVLLANPESTAVFHSDAFAGEGSTPAGAHAGNGTAQSGDAGDRAIAAALEGQRLPRVDRVDIKIAEEFQGRMLGFLNGEYDYLEQVPESMTEMVIRNGQLKPDLAARGMQLYRFPVLQTYYMWMNMRDPVLGGYGKDRIALRRAISLSYDSAEDIALLKKGFAMKAESPLPPGVLGYDAAYRSPVPHDVALANALLDRYGYGERDPDGFRRQPKRAGMPAAGSPAAGSPAAGSPAAAKGAGTTGATEPLTLVMSSEATVGGRLRDELWRKCLNAVGLRVVFKSDKKTEIIKGSRLGTVQMFESNWIADFPDGDNFYQLLYGPNAGRANYARFDLPAYNVRYEQARQLTDGPARQKLYFEMNQLIHAYNPWVPLTHVLSADIRQPWLKNYKRHPVEFTQWRYLDVDVVERARATRGR</sequence>
<keyword evidence="4 6" id="KW-0732">Signal</keyword>
<feature type="chain" id="PRO_5031224588" evidence="6">
    <location>
        <begin position="29"/>
        <end position="658"/>
    </location>
</feature>
<comment type="subcellular location">
    <subcellularLocation>
        <location evidence="1">Cell envelope</location>
    </subcellularLocation>
</comment>
<dbReference type="Pfam" id="PF00496">
    <property type="entry name" value="SBP_bac_5"/>
    <property type="match status" value="1"/>
</dbReference>
<dbReference type="GO" id="GO:1904680">
    <property type="term" value="F:peptide transmembrane transporter activity"/>
    <property type="evidence" value="ECO:0007669"/>
    <property type="project" value="TreeGrafter"/>
</dbReference>
<evidence type="ECO:0000256" key="2">
    <source>
        <dbReference type="ARBA" id="ARBA00005695"/>
    </source>
</evidence>
<gene>
    <name evidence="8" type="ORF">HH212_08625</name>
</gene>
<evidence type="ECO:0000313" key="8">
    <source>
        <dbReference type="EMBL" id="QJE00085.1"/>
    </source>
</evidence>
<reference evidence="8 9" key="1">
    <citation type="submission" date="2020-04" db="EMBL/GenBank/DDBJ databases">
        <title>Genome sequencing of novel species.</title>
        <authorList>
            <person name="Heo J."/>
            <person name="Kim S.-J."/>
            <person name="Kim J.-S."/>
            <person name="Hong S.-B."/>
            <person name="Kwon S.-W."/>
        </authorList>
    </citation>
    <scope>NUCLEOTIDE SEQUENCE [LARGE SCALE GENOMIC DNA]</scope>
    <source>
        <strain evidence="8 9">GN2-R2</strain>
    </source>
</reference>
<dbReference type="Gene3D" id="3.40.190.10">
    <property type="entry name" value="Periplasmic binding protein-like II"/>
    <property type="match status" value="3"/>
</dbReference>
<dbReference type="GO" id="GO:0030288">
    <property type="term" value="C:outer membrane-bounded periplasmic space"/>
    <property type="evidence" value="ECO:0007669"/>
    <property type="project" value="UniProtKB-ARBA"/>
</dbReference>
<evidence type="ECO:0000256" key="3">
    <source>
        <dbReference type="ARBA" id="ARBA00022448"/>
    </source>
</evidence>
<feature type="domain" description="Solute-binding protein family 5" evidence="7">
    <location>
        <begin position="86"/>
        <end position="566"/>
    </location>
</feature>
<evidence type="ECO:0000259" key="7">
    <source>
        <dbReference type="Pfam" id="PF00496"/>
    </source>
</evidence>
<dbReference type="PANTHER" id="PTHR30290">
    <property type="entry name" value="PERIPLASMIC BINDING COMPONENT OF ABC TRANSPORTER"/>
    <property type="match status" value="1"/>
</dbReference>
<evidence type="ECO:0000256" key="6">
    <source>
        <dbReference type="SAM" id="SignalP"/>
    </source>
</evidence>
<feature type="signal peptide" evidence="6">
    <location>
        <begin position="1"/>
        <end position="28"/>
    </location>
</feature>
<dbReference type="AlphaFoldDB" id="A0A7Z2ZSD1"/>
<dbReference type="InterPro" id="IPR000914">
    <property type="entry name" value="SBP_5_dom"/>
</dbReference>
<evidence type="ECO:0000256" key="1">
    <source>
        <dbReference type="ARBA" id="ARBA00004196"/>
    </source>
</evidence>
<dbReference type="SUPFAM" id="SSF53850">
    <property type="entry name" value="Periplasmic binding protein-like II"/>
    <property type="match status" value="1"/>
</dbReference>
<dbReference type="Gene3D" id="3.10.105.10">
    <property type="entry name" value="Dipeptide-binding Protein, Domain 3"/>
    <property type="match status" value="2"/>
</dbReference>
<comment type="similarity">
    <text evidence="2">Belongs to the bacterial solute-binding protein 5 family.</text>
</comment>
<feature type="compositionally biased region" description="Low complexity" evidence="5">
    <location>
        <begin position="458"/>
        <end position="484"/>
    </location>
</feature>
<evidence type="ECO:0000256" key="4">
    <source>
        <dbReference type="ARBA" id="ARBA00022729"/>
    </source>
</evidence>
<dbReference type="RefSeq" id="WP_170202118.1">
    <property type="nucleotide sequence ID" value="NZ_CP051685.1"/>
</dbReference>
<dbReference type="GO" id="GO:0043190">
    <property type="term" value="C:ATP-binding cassette (ABC) transporter complex"/>
    <property type="evidence" value="ECO:0007669"/>
    <property type="project" value="InterPro"/>
</dbReference>
<dbReference type="KEGG" id="mfy:HH212_08625"/>